<reference evidence="5" key="1">
    <citation type="submission" date="2022-01" db="EMBL/GenBank/DDBJ databases">
        <authorList>
            <person name="King R."/>
        </authorList>
    </citation>
    <scope>NUCLEOTIDE SEQUENCE</scope>
</reference>
<accession>A0A9N9MPA2</accession>
<evidence type="ECO:0000256" key="2">
    <source>
        <dbReference type="ARBA" id="ARBA00023043"/>
    </source>
</evidence>
<dbReference type="InterPro" id="IPR002110">
    <property type="entry name" value="Ankyrin_rpt"/>
</dbReference>
<dbReference type="PANTHER" id="PTHR24171">
    <property type="entry name" value="ANKYRIN REPEAT DOMAIN-CONTAINING PROTEIN 39-RELATED"/>
    <property type="match status" value="1"/>
</dbReference>
<evidence type="ECO:0000256" key="1">
    <source>
        <dbReference type="ARBA" id="ARBA00022737"/>
    </source>
</evidence>
<feature type="compositionally biased region" description="Polar residues" evidence="4">
    <location>
        <begin position="13"/>
        <end position="23"/>
    </location>
</feature>
<evidence type="ECO:0000256" key="3">
    <source>
        <dbReference type="PROSITE-ProRule" id="PRU00023"/>
    </source>
</evidence>
<protein>
    <recommendedName>
        <fullName evidence="7">Ankyrin repeat family A protein 2</fullName>
    </recommendedName>
</protein>
<keyword evidence="1" id="KW-0677">Repeat</keyword>
<keyword evidence="6" id="KW-1185">Reference proteome</keyword>
<evidence type="ECO:0000313" key="5">
    <source>
        <dbReference type="EMBL" id="CAG9766314.1"/>
    </source>
</evidence>
<dbReference type="EMBL" id="OU892279">
    <property type="protein sequence ID" value="CAG9766314.1"/>
    <property type="molecule type" value="Genomic_DNA"/>
</dbReference>
<feature type="compositionally biased region" description="Polar residues" evidence="4">
    <location>
        <begin position="37"/>
        <end position="46"/>
    </location>
</feature>
<evidence type="ECO:0008006" key="7">
    <source>
        <dbReference type="Google" id="ProtNLM"/>
    </source>
</evidence>
<gene>
    <name evidence="5" type="ORF">CEUTPL_LOCUS6899</name>
</gene>
<dbReference type="Pfam" id="PF12796">
    <property type="entry name" value="Ank_2"/>
    <property type="match status" value="2"/>
</dbReference>
<feature type="region of interest" description="Disordered" evidence="4">
    <location>
        <begin position="1"/>
        <end position="49"/>
    </location>
</feature>
<evidence type="ECO:0000313" key="6">
    <source>
        <dbReference type="Proteomes" id="UP001152799"/>
    </source>
</evidence>
<dbReference type="PROSITE" id="PS50297">
    <property type="entry name" value="ANK_REP_REGION"/>
    <property type="match status" value="2"/>
</dbReference>
<feature type="repeat" description="ANK" evidence="3">
    <location>
        <begin position="148"/>
        <end position="180"/>
    </location>
</feature>
<feature type="repeat" description="ANK" evidence="3">
    <location>
        <begin position="115"/>
        <end position="147"/>
    </location>
</feature>
<dbReference type="PROSITE" id="PS50088">
    <property type="entry name" value="ANK_REPEAT"/>
    <property type="match status" value="2"/>
</dbReference>
<proteinExistence type="predicted"/>
<dbReference type="PANTHER" id="PTHR24171:SF9">
    <property type="entry name" value="ANKYRIN REPEAT DOMAIN-CONTAINING PROTEIN 39"/>
    <property type="match status" value="1"/>
</dbReference>
<feature type="compositionally biased region" description="Low complexity" evidence="4">
    <location>
        <begin position="24"/>
        <end position="36"/>
    </location>
</feature>
<dbReference type="InterPro" id="IPR036770">
    <property type="entry name" value="Ankyrin_rpt-contain_sf"/>
</dbReference>
<dbReference type="SMART" id="SM00248">
    <property type="entry name" value="ANK"/>
    <property type="match status" value="3"/>
</dbReference>
<sequence length="254" mass="27810">MEVQDSNNEESPKTTQNPSQADHSSWSTGFSSSSTTPQKWSPQSLQDKNRKSAFQPYKLCSTSTTVLTNLQRGNTQAETLIPKTAELTFHMKAGQGELTTQDILKEDDVDVLDDKGLTALHWSSAYGQYSTVELLLNHKADVNKLGPDEDTPLIFAASGGHHEVVKILISSGADVNHVDHLCNSPLMYAAKGNHPHTCQELLSQGANFGLVNLNDDTALSIATESNCTAAQVIIENYIISFMENSTKIEEDQRM</sequence>
<dbReference type="SUPFAM" id="SSF48403">
    <property type="entry name" value="Ankyrin repeat"/>
    <property type="match status" value="1"/>
</dbReference>
<keyword evidence="2 3" id="KW-0040">ANK repeat</keyword>
<evidence type="ECO:0000256" key="4">
    <source>
        <dbReference type="SAM" id="MobiDB-lite"/>
    </source>
</evidence>
<organism evidence="5 6">
    <name type="scientific">Ceutorhynchus assimilis</name>
    <name type="common">cabbage seed weevil</name>
    <dbReference type="NCBI Taxonomy" id="467358"/>
    <lineage>
        <taxon>Eukaryota</taxon>
        <taxon>Metazoa</taxon>
        <taxon>Ecdysozoa</taxon>
        <taxon>Arthropoda</taxon>
        <taxon>Hexapoda</taxon>
        <taxon>Insecta</taxon>
        <taxon>Pterygota</taxon>
        <taxon>Neoptera</taxon>
        <taxon>Endopterygota</taxon>
        <taxon>Coleoptera</taxon>
        <taxon>Polyphaga</taxon>
        <taxon>Cucujiformia</taxon>
        <taxon>Curculionidae</taxon>
        <taxon>Ceutorhynchinae</taxon>
        <taxon>Ceutorhynchus</taxon>
    </lineage>
</organism>
<dbReference type="AlphaFoldDB" id="A0A9N9MPA2"/>
<name>A0A9N9MPA2_9CUCU</name>
<dbReference type="OrthoDB" id="10251692at2759"/>
<dbReference type="Proteomes" id="UP001152799">
    <property type="component" value="Chromosome 3"/>
</dbReference>
<dbReference type="Gene3D" id="1.25.40.20">
    <property type="entry name" value="Ankyrin repeat-containing domain"/>
    <property type="match status" value="1"/>
</dbReference>
<dbReference type="PRINTS" id="PR01415">
    <property type="entry name" value="ANKYRIN"/>
</dbReference>